<keyword evidence="2" id="KW-1185">Reference proteome</keyword>
<protein>
    <submittedName>
        <fullName evidence="1">Uncharacterized protein</fullName>
    </submittedName>
</protein>
<dbReference type="AlphaFoldDB" id="A0AA88DX52"/>
<evidence type="ECO:0000313" key="2">
    <source>
        <dbReference type="Proteomes" id="UP001187192"/>
    </source>
</evidence>
<comment type="caution">
    <text evidence="1">The sequence shown here is derived from an EMBL/GenBank/DDBJ whole genome shotgun (WGS) entry which is preliminary data.</text>
</comment>
<dbReference type="EMBL" id="BTGU01000144">
    <property type="protein sequence ID" value="GMN63178.1"/>
    <property type="molecule type" value="Genomic_DNA"/>
</dbReference>
<evidence type="ECO:0000313" key="1">
    <source>
        <dbReference type="EMBL" id="GMN63178.1"/>
    </source>
</evidence>
<dbReference type="Proteomes" id="UP001187192">
    <property type="component" value="Unassembled WGS sequence"/>
</dbReference>
<reference evidence="1" key="1">
    <citation type="submission" date="2023-07" db="EMBL/GenBank/DDBJ databases">
        <title>draft genome sequence of fig (Ficus carica).</title>
        <authorList>
            <person name="Takahashi T."/>
            <person name="Nishimura K."/>
        </authorList>
    </citation>
    <scope>NUCLEOTIDE SEQUENCE</scope>
</reference>
<organism evidence="1 2">
    <name type="scientific">Ficus carica</name>
    <name type="common">Common fig</name>
    <dbReference type="NCBI Taxonomy" id="3494"/>
    <lineage>
        <taxon>Eukaryota</taxon>
        <taxon>Viridiplantae</taxon>
        <taxon>Streptophyta</taxon>
        <taxon>Embryophyta</taxon>
        <taxon>Tracheophyta</taxon>
        <taxon>Spermatophyta</taxon>
        <taxon>Magnoliopsida</taxon>
        <taxon>eudicotyledons</taxon>
        <taxon>Gunneridae</taxon>
        <taxon>Pentapetalae</taxon>
        <taxon>rosids</taxon>
        <taxon>fabids</taxon>
        <taxon>Rosales</taxon>
        <taxon>Moraceae</taxon>
        <taxon>Ficeae</taxon>
        <taxon>Ficus</taxon>
    </lineage>
</organism>
<name>A0AA88DX52_FICCA</name>
<sequence>MFEVATPTTHLTGSNVYMLVTCISRHDLDNLLHQCTDTGCRGTTNWCKKDELIHPSTQHRRSRIRRTTRWKTKTNGGGDRSFTFIVEVRALWNSHTTSTRRMVSKTKATSKNMANLEDHWDAINQRMEDMMKLVELSNKKANSAIAAFAE</sequence>
<proteinExistence type="predicted"/>
<gene>
    <name evidence="1" type="ORF">TIFTF001_032261</name>
</gene>
<accession>A0AA88DX52</accession>